<keyword evidence="7" id="KW-0411">Iron-sulfur</keyword>
<dbReference type="PANTHER" id="PTHR11493">
    <property type="entry name" value="SULFITE REDUCTASE [NADPH] SUBUNIT BETA-RELATED"/>
    <property type="match status" value="1"/>
</dbReference>
<keyword evidence="6" id="KW-0408">Iron</keyword>
<dbReference type="SUPFAM" id="SSF54862">
    <property type="entry name" value="4Fe-4S ferredoxins"/>
    <property type="match status" value="1"/>
</dbReference>
<dbReference type="GO" id="GO:0018551">
    <property type="term" value="F:dissimilatory sulfite reductase (NADH) activity"/>
    <property type="evidence" value="ECO:0007669"/>
    <property type="project" value="InterPro"/>
</dbReference>
<reference evidence="9 10" key="1">
    <citation type="submission" date="2020-08" db="EMBL/GenBank/DDBJ databases">
        <title>Bridging the membrane lipid divide: bacteria of the FCB group superphylum have the potential to synthesize archaeal ether lipids.</title>
        <authorList>
            <person name="Villanueva L."/>
            <person name="Von Meijenfeldt F.A.B."/>
            <person name="Westbye A.B."/>
            <person name="Yadav S."/>
            <person name="Hopmans E.C."/>
            <person name="Dutilh B.E."/>
            <person name="Sinninghe Damste J.S."/>
        </authorList>
    </citation>
    <scope>NUCLEOTIDE SEQUENCE [LARGE SCALE GENOMIC DNA]</scope>
    <source>
        <strain evidence="9">NIOZ-UU17</strain>
    </source>
</reference>
<evidence type="ECO:0000256" key="5">
    <source>
        <dbReference type="ARBA" id="ARBA00023002"/>
    </source>
</evidence>
<accession>A0A8J6TSW9</accession>
<dbReference type="NCBIfam" id="TIGR02066">
    <property type="entry name" value="dsrB"/>
    <property type="match status" value="1"/>
</dbReference>
<dbReference type="GO" id="GO:0000103">
    <property type="term" value="P:sulfate assimilation"/>
    <property type="evidence" value="ECO:0007669"/>
    <property type="project" value="TreeGrafter"/>
</dbReference>
<dbReference type="AlphaFoldDB" id="A0A8J6TSW9"/>
<evidence type="ECO:0000313" key="10">
    <source>
        <dbReference type="Proteomes" id="UP000605201"/>
    </source>
</evidence>
<dbReference type="SUPFAM" id="SSF56014">
    <property type="entry name" value="Nitrite and sulphite reductase 4Fe-4S domain-like"/>
    <property type="match status" value="1"/>
</dbReference>
<keyword evidence="4" id="KW-0479">Metal-binding</keyword>
<keyword evidence="3" id="KW-0004">4Fe-4S</keyword>
<organism evidence="9 10">
    <name type="scientific">Candidatus Desulfatibia vada</name>
    <dbReference type="NCBI Taxonomy" id="2841696"/>
    <lineage>
        <taxon>Bacteria</taxon>
        <taxon>Pseudomonadati</taxon>
        <taxon>Thermodesulfobacteriota</taxon>
        <taxon>Desulfobacteria</taxon>
        <taxon>Desulfobacterales</taxon>
        <taxon>Desulfobacterales incertae sedis</taxon>
        <taxon>Candidatus Desulfatibia</taxon>
    </lineage>
</organism>
<dbReference type="Gene3D" id="3.30.413.10">
    <property type="entry name" value="Sulfite Reductase Hemoprotein, domain 1"/>
    <property type="match status" value="1"/>
</dbReference>
<dbReference type="InterPro" id="IPR017896">
    <property type="entry name" value="4Fe4S_Fe-S-bd"/>
</dbReference>
<dbReference type="InterPro" id="IPR036136">
    <property type="entry name" value="Nit/Sulf_reduc_fer-like_dom_sf"/>
</dbReference>
<dbReference type="Pfam" id="PF01077">
    <property type="entry name" value="NIR_SIR"/>
    <property type="match status" value="1"/>
</dbReference>
<dbReference type="Gene3D" id="3.30.70.20">
    <property type="match status" value="1"/>
</dbReference>
<comment type="cofactor">
    <cofactor evidence="1">
        <name>siroheme</name>
        <dbReference type="ChEBI" id="CHEBI:60052"/>
    </cofactor>
</comment>
<comment type="caution">
    <text evidence="9">The sequence shown here is derived from an EMBL/GenBank/DDBJ whole genome shotgun (WGS) entry which is preliminary data.</text>
</comment>
<dbReference type="GO" id="GO:0016002">
    <property type="term" value="F:sulfite reductase activity"/>
    <property type="evidence" value="ECO:0007669"/>
    <property type="project" value="TreeGrafter"/>
</dbReference>
<gene>
    <name evidence="9" type="primary">dsrB</name>
    <name evidence="9" type="ORF">H8D96_12050</name>
</gene>
<dbReference type="EC" id="1.8.99.5" evidence="9"/>
<evidence type="ECO:0000256" key="6">
    <source>
        <dbReference type="ARBA" id="ARBA00023004"/>
    </source>
</evidence>
<keyword evidence="5 9" id="KW-0560">Oxidoreductase</keyword>
<proteinExistence type="predicted"/>
<dbReference type="PANTHER" id="PTHR11493:SF47">
    <property type="entry name" value="SULFITE REDUCTASE [NADPH] SUBUNIT BETA"/>
    <property type="match status" value="1"/>
</dbReference>
<feature type="domain" description="4Fe-4S ferredoxin-type" evidence="8">
    <location>
        <begin position="250"/>
        <end position="279"/>
    </location>
</feature>
<dbReference type="InterPro" id="IPR006067">
    <property type="entry name" value="NO2/SO3_Rdtase_4Fe4S_dom"/>
</dbReference>
<evidence type="ECO:0000256" key="7">
    <source>
        <dbReference type="ARBA" id="ARBA00023014"/>
    </source>
</evidence>
<evidence type="ECO:0000313" key="9">
    <source>
        <dbReference type="EMBL" id="MBC8432635.1"/>
    </source>
</evidence>
<dbReference type="PROSITE" id="PS51379">
    <property type="entry name" value="4FE4S_FER_2"/>
    <property type="match status" value="1"/>
</dbReference>
<dbReference type="GO" id="GO:0020037">
    <property type="term" value="F:heme binding"/>
    <property type="evidence" value="ECO:0007669"/>
    <property type="project" value="InterPro"/>
</dbReference>
<evidence type="ECO:0000256" key="2">
    <source>
        <dbReference type="ARBA" id="ARBA00001966"/>
    </source>
</evidence>
<comment type="cofactor">
    <cofactor evidence="2">
        <name>[4Fe-4S] cluster</name>
        <dbReference type="ChEBI" id="CHEBI:49883"/>
    </cofactor>
</comment>
<dbReference type="InterPro" id="IPR005117">
    <property type="entry name" value="NiRdtase/SiRdtase_haem-b_fer"/>
</dbReference>
<evidence type="ECO:0000256" key="4">
    <source>
        <dbReference type="ARBA" id="ARBA00022723"/>
    </source>
</evidence>
<dbReference type="InterPro" id="IPR011808">
    <property type="entry name" value="DsrB"/>
</dbReference>
<dbReference type="GO" id="GO:0051539">
    <property type="term" value="F:4 iron, 4 sulfur cluster binding"/>
    <property type="evidence" value="ECO:0007669"/>
    <property type="project" value="UniProtKB-KW"/>
</dbReference>
<sequence>MAFVSSGYNPAKPMENRITDIGPRKYDEFYPPVIKKNKGKWLYHEILQPGVLVHVAESGDEVYTVRVGGIRLMSVTLIREVCDIADKHCDGHLRFTTRNNIEFMVDSKDKVQPLIDDLESRKFKGGSFKFPVGGTGAGVTNIVHTQGWIHCHTPATDASGPVKATMDVLFDDFKNMRLPAHVRVSLACCLNMCGAVHCSDIAILGYHRKPPLMDHEYLDKMCEIPLAIASCPTAALKPGKVELADGTSVKSILVNEPRCMFCGNCYTMCPSMPLADTEGDGIVIMAGGKVSNRISAPKFSKVVVAFFPNEVPRWPQTTNCIKNMIEVYAADARKYERLGEWAERIGWERFFEKCELDFTHHLIDDFRDPAYYTWRQTTQFKF</sequence>
<dbReference type="Pfam" id="PF03460">
    <property type="entry name" value="NIR_SIR_ferr"/>
    <property type="match status" value="1"/>
</dbReference>
<dbReference type="InterPro" id="IPR045854">
    <property type="entry name" value="NO2/SO3_Rdtase_4Fe4S_sf"/>
</dbReference>
<dbReference type="GO" id="GO:0009337">
    <property type="term" value="C:sulfite reductase complex (NADPH)"/>
    <property type="evidence" value="ECO:0007669"/>
    <property type="project" value="TreeGrafter"/>
</dbReference>
<protein>
    <submittedName>
        <fullName evidence="9">Dissimilatory-type sulfite reductase subunit beta</fullName>
        <ecNumber evidence="9">1.8.99.5</ecNumber>
    </submittedName>
</protein>
<evidence type="ECO:0000256" key="3">
    <source>
        <dbReference type="ARBA" id="ARBA00022485"/>
    </source>
</evidence>
<dbReference type="SUPFAM" id="SSF55124">
    <property type="entry name" value="Nitrite/Sulfite reductase N-terminal domain-like"/>
    <property type="match status" value="1"/>
</dbReference>
<dbReference type="GO" id="GO:0050311">
    <property type="term" value="F:sulfite reductase (ferredoxin) activity"/>
    <property type="evidence" value="ECO:0007669"/>
    <property type="project" value="TreeGrafter"/>
</dbReference>
<evidence type="ECO:0000256" key="1">
    <source>
        <dbReference type="ARBA" id="ARBA00001929"/>
    </source>
</evidence>
<name>A0A8J6TSW9_9BACT</name>
<dbReference type="Proteomes" id="UP000605201">
    <property type="component" value="Unassembled WGS sequence"/>
</dbReference>
<dbReference type="EMBL" id="JACNIG010000239">
    <property type="protein sequence ID" value="MBC8432635.1"/>
    <property type="molecule type" value="Genomic_DNA"/>
</dbReference>
<dbReference type="GO" id="GO:0009055">
    <property type="term" value="F:electron transfer activity"/>
    <property type="evidence" value="ECO:0007669"/>
    <property type="project" value="InterPro"/>
</dbReference>
<dbReference type="InterPro" id="IPR017900">
    <property type="entry name" value="4Fe4S_Fe_S_CS"/>
</dbReference>
<dbReference type="Gene3D" id="3.30.70.3340">
    <property type="match status" value="1"/>
</dbReference>
<evidence type="ECO:0000259" key="8">
    <source>
        <dbReference type="PROSITE" id="PS51379"/>
    </source>
</evidence>
<dbReference type="GO" id="GO:0046872">
    <property type="term" value="F:metal ion binding"/>
    <property type="evidence" value="ECO:0007669"/>
    <property type="project" value="UniProtKB-KW"/>
</dbReference>
<dbReference type="InterPro" id="IPR045169">
    <property type="entry name" value="NO2/SO3_Rdtase_4Fe4S_prot"/>
</dbReference>
<dbReference type="PROSITE" id="PS00198">
    <property type="entry name" value="4FE4S_FER_1"/>
    <property type="match status" value="1"/>
</dbReference>